<evidence type="ECO:0000313" key="2">
    <source>
        <dbReference type="EMBL" id="KPI41231.1"/>
    </source>
</evidence>
<feature type="region of interest" description="Disordered" evidence="1">
    <location>
        <begin position="68"/>
        <end position="95"/>
    </location>
</feature>
<dbReference type="RefSeq" id="XP_018001194.1">
    <property type="nucleotide sequence ID" value="XM_018148319.1"/>
</dbReference>
<feature type="compositionally biased region" description="Pro residues" evidence="1">
    <location>
        <begin position="72"/>
        <end position="81"/>
    </location>
</feature>
<dbReference type="EMBL" id="LFJN01000010">
    <property type="protein sequence ID" value="KPI41231.1"/>
    <property type="molecule type" value="Genomic_DNA"/>
</dbReference>
<dbReference type="Proteomes" id="UP000038010">
    <property type="component" value="Unassembled WGS sequence"/>
</dbReference>
<organism evidence="2 3">
    <name type="scientific">Cyphellophora attinorum</name>
    <dbReference type="NCBI Taxonomy" id="1664694"/>
    <lineage>
        <taxon>Eukaryota</taxon>
        <taxon>Fungi</taxon>
        <taxon>Dikarya</taxon>
        <taxon>Ascomycota</taxon>
        <taxon>Pezizomycotina</taxon>
        <taxon>Eurotiomycetes</taxon>
        <taxon>Chaetothyriomycetidae</taxon>
        <taxon>Chaetothyriales</taxon>
        <taxon>Cyphellophoraceae</taxon>
        <taxon>Cyphellophora</taxon>
    </lineage>
</organism>
<dbReference type="VEuPathDB" id="FungiDB:AB675_7914"/>
<evidence type="ECO:0000313" key="3">
    <source>
        <dbReference type="Proteomes" id="UP000038010"/>
    </source>
</evidence>
<proteinExistence type="predicted"/>
<gene>
    <name evidence="2" type="ORF">AB675_7914</name>
</gene>
<reference evidence="2 3" key="1">
    <citation type="submission" date="2015-06" db="EMBL/GenBank/DDBJ databases">
        <title>Draft genome of the ant-associated black yeast Phialophora attae CBS 131958.</title>
        <authorList>
            <person name="Moreno L.F."/>
            <person name="Stielow B.J."/>
            <person name="de Hoog S."/>
            <person name="Vicente V.A."/>
            <person name="Weiss V.A."/>
            <person name="de Vries M."/>
            <person name="Cruz L.M."/>
            <person name="Souza E.M."/>
        </authorList>
    </citation>
    <scope>NUCLEOTIDE SEQUENCE [LARGE SCALE GENOMIC DNA]</scope>
    <source>
        <strain evidence="2 3">CBS 131958</strain>
    </source>
</reference>
<comment type="caution">
    <text evidence="2">The sequence shown here is derived from an EMBL/GenBank/DDBJ whole genome shotgun (WGS) entry which is preliminary data.</text>
</comment>
<protein>
    <submittedName>
        <fullName evidence="2">Uncharacterized protein</fullName>
    </submittedName>
</protein>
<sequence>MALKPQNSVTVLSPMQEEFTPPCTAGLINDLVSDFPQIDEKRSHVSSVVYQQPAPSPKVQEYYQTEPIELPTDPPTPPPEPSTSAQLKTVPCHTAASYSSQRRVSQWLGGRSHSGSISTIASATTTSSSFAEHRRKRSQFYMLSAQPQPGGPPMPLTLAKPAAHQRTMTVSTVVSNAESVVSDYSDMESMTTAPTATDLQSRSGTIKSVSTASGLVPMGLRPIVSGVPDLPLDYGAVVGKSPVKEVDEMVVIREINGPLRSPIGVAF</sequence>
<dbReference type="STRING" id="1664694.A0A0N0NN56"/>
<keyword evidence="3" id="KW-1185">Reference proteome</keyword>
<dbReference type="GeneID" id="28740199"/>
<name>A0A0N0NN56_9EURO</name>
<dbReference type="OrthoDB" id="3595619at2759"/>
<dbReference type="AlphaFoldDB" id="A0A0N0NN56"/>
<evidence type="ECO:0000256" key="1">
    <source>
        <dbReference type="SAM" id="MobiDB-lite"/>
    </source>
</evidence>
<accession>A0A0N0NN56</accession>